<feature type="transmembrane region" description="Helical" evidence="5">
    <location>
        <begin position="557"/>
        <end position="580"/>
    </location>
</feature>
<gene>
    <name evidence="7" type="ORF">J2S13_001744</name>
</gene>
<dbReference type="GO" id="GO:0016020">
    <property type="term" value="C:membrane"/>
    <property type="evidence" value="ECO:0007669"/>
    <property type="project" value="UniProtKB-SubCell"/>
</dbReference>
<evidence type="ECO:0000313" key="7">
    <source>
        <dbReference type="EMBL" id="MDQ0215331.1"/>
    </source>
</evidence>
<dbReference type="NCBIfam" id="TIGR03061">
    <property type="entry name" value="pip_yhgE_Nterm"/>
    <property type="match status" value="1"/>
</dbReference>
<keyword evidence="2 5" id="KW-0812">Transmembrane</keyword>
<keyword evidence="4 5" id="KW-0472">Membrane</keyword>
<dbReference type="InterPro" id="IPR017501">
    <property type="entry name" value="Phage_infect_YhgE_C"/>
</dbReference>
<dbReference type="Pfam" id="PF12698">
    <property type="entry name" value="ABC2_membrane_3"/>
    <property type="match status" value="1"/>
</dbReference>
<evidence type="ECO:0000259" key="6">
    <source>
        <dbReference type="Pfam" id="PF12698"/>
    </source>
</evidence>
<feature type="transmembrane region" description="Helical" evidence="5">
    <location>
        <begin position="620"/>
        <end position="643"/>
    </location>
</feature>
<dbReference type="InterPro" id="IPR051328">
    <property type="entry name" value="T7SS_ABC-Transporter"/>
</dbReference>
<dbReference type="GO" id="GO:0140359">
    <property type="term" value="F:ABC-type transporter activity"/>
    <property type="evidence" value="ECO:0007669"/>
    <property type="project" value="InterPro"/>
</dbReference>
<evidence type="ECO:0000256" key="3">
    <source>
        <dbReference type="ARBA" id="ARBA00022989"/>
    </source>
</evidence>
<feature type="domain" description="ABC-2 type transporter transmembrane" evidence="6">
    <location>
        <begin position="394"/>
        <end position="690"/>
    </location>
</feature>
<dbReference type="EMBL" id="JAUSUC010000018">
    <property type="protein sequence ID" value="MDQ0215331.1"/>
    <property type="molecule type" value="Genomic_DNA"/>
</dbReference>
<evidence type="ECO:0000256" key="2">
    <source>
        <dbReference type="ARBA" id="ARBA00022692"/>
    </source>
</evidence>
<dbReference type="InterPro" id="IPR017500">
    <property type="entry name" value="Phage_infect_YhgE_N"/>
</dbReference>
<comment type="caution">
    <text evidence="7">The sequence shown here is derived from an EMBL/GenBank/DDBJ whole genome shotgun (WGS) entry which is preliminary data.</text>
</comment>
<comment type="subcellular location">
    <subcellularLocation>
        <location evidence="1">Membrane</location>
        <topology evidence="1">Multi-pass membrane protein</topology>
    </subcellularLocation>
</comment>
<dbReference type="AlphaFoldDB" id="A0AAJ1T513"/>
<accession>A0AAJ1T513</accession>
<name>A0AAJ1T513_9BACI</name>
<protein>
    <submittedName>
        <fullName evidence="7">Membrane protein</fullName>
    </submittedName>
</protein>
<proteinExistence type="predicted"/>
<evidence type="ECO:0000313" key="8">
    <source>
        <dbReference type="Proteomes" id="UP001237207"/>
    </source>
</evidence>
<feature type="transmembrane region" description="Helical" evidence="5">
    <location>
        <begin position="675"/>
        <end position="692"/>
    </location>
</feature>
<reference evidence="7" key="1">
    <citation type="submission" date="2023-07" db="EMBL/GenBank/DDBJ databases">
        <title>Genomic Encyclopedia of Type Strains, Phase IV (KMG-IV): sequencing the most valuable type-strain genomes for metagenomic binning, comparative biology and taxonomic classification.</title>
        <authorList>
            <person name="Goeker M."/>
        </authorList>
    </citation>
    <scope>NUCLEOTIDE SEQUENCE</scope>
    <source>
        <strain evidence="7">DSM 23947</strain>
    </source>
</reference>
<dbReference type="PANTHER" id="PTHR43077:SF10">
    <property type="entry name" value="TRANSPORT PERMEASE PROTEIN"/>
    <property type="match status" value="1"/>
</dbReference>
<evidence type="ECO:0000256" key="4">
    <source>
        <dbReference type="ARBA" id="ARBA00023136"/>
    </source>
</evidence>
<keyword evidence="3 5" id="KW-1133">Transmembrane helix</keyword>
<dbReference type="RefSeq" id="WP_307257326.1">
    <property type="nucleotide sequence ID" value="NZ_JAUSUC010000018.1"/>
</dbReference>
<sequence>MIPIFSIYSQDIKRIVTNWVALVIISGLAILPSLYAWFNIKASWDPYGNTEGVAIAVSNLDEGATILDQQINIGDQIVDSLKSNKKLGWTFVSEDNALHGVQHGDYYASITIPKDFSKKIATVVTDEPTKAEIVYHVNEKINAIAPKISSKGASGIIEAVSSNFIKTANGTIFKIFNELGIELEKELPTIETVKNYIFQLERSFPEIKRILNVSLDDINEAEKIVKKSQVAFPTVTKMVKEGQRYSNDLNDFMAKSEKIYDELSPAIKQDFLALQEMAHSGRQFIGSINFSDIGQSSKDFTQFHQRLETNRQITEGLISVLTRLQDFSSKKIFENEINQLNQVRHHLLTLDHTAKNIHDKVLSHDVTVDQLICDFNDTAYSLATISTNMVNRFDSNIKPKINQSIQHAKTSLNKATVILNEANQAIPHVEKILEDAAKGVQMGKGEIKAIQTRLPYLEKKITQIANDIRQFEDEADIGQIIELLKNDVQKESNFFAEPVILKEHKFFPIPNYGSAMSPFFTTLALWVGALLLISLLTVEVHGKEGEFKSYQIYLGRLLTFLTIALIQSLIVTVGDIYLLKAYVVDRLWFVLFGLFISAVFMIIVYTFVSVFGNVGKALAIVFLVLQLAGSGGTFPIQVTPAFFQAINPYLPFTYAISMMREAVGGILWDIVHKDVFYLIIFTALALLLGLALKNPINRTAAKLIKKAKESELIH</sequence>
<keyword evidence="8" id="KW-1185">Reference proteome</keyword>
<dbReference type="PANTHER" id="PTHR43077">
    <property type="entry name" value="TRANSPORT PERMEASE YVFS-RELATED"/>
    <property type="match status" value="1"/>
</dbReference>
<dbReference type="Gene3D" id="3.40.1710.10">
    <property type="entry name" value="abc type-2 transporter like domain"/>
    <property type="match status" value="1"/>
</dbReference>
<evidence type="ECO:0000256" key="1">
    <source>
        <dbReference type="ARBA" id="ARBA00004141"/>
    </source>
</evidence>
<dbReference type="InterPro" id="IPR013525">
    <property type="entry name" value="ABC2_TM"/>
</dbReference>
<organism evidence="7 8">
    <name type="scientific">Oikeobacillus pervagus</name>
    <dbReference type="NCBI Taxonomy" id="1325931"/>
    <lineage>
        <taxon>Bacteria</taxon>
        <taxon>Bacillati</taxon>
        <taxon>Bacillota</taxon>
        <taxon>Bacilli</taxon>
        <taxon>Bacillales</taxon>
        <taxon>Bacillaceae</taxon>
        <taxon>Oikeobacillus</taxon>
    </lineage>
</organism>
<evidence type="ECO:0000256" key="5">
    <source>
        <dbReference type="SAM" id="Phobius"/>
    </source>
</evidence>
<dbReference type="NCBIfam" id="TIGR03062">
    <property type="entry name" value="pip_yhgE_Cterm"/>
    <property type="match status" value="1"/>
</dbReference>
<dbReference type="Proteomes" id="UP001237207">
    <property type="component" value="Unassembled WGS sequence"/>
</dbReference>
<feature type="transmembrane region" description="Helical" evidence="5">
    <location>
        <begin position="586"/>
        <end position="608"/>
    </location>
</feature>
<feature type="transmembrane region" description="Helical" evidence="5">
    <location>
        <begin position="515"/>
        <end position="536"/>
    </location>
</feature>
<feature type="transmembrane region" description="Helical" evidence="5">
    <location>
        <begin position="16"/>
        <end position="38"/>
    </location>
</feature>